<dbReference type="PROSITE" id="PS51182">
    <property type="entry name" value="C2_TENSIN"/>
    <property type="match status" value="1"/>
</dbReference>
<protein>
    <submittedName>
        <fullName evidence="10">Phosphoinositide 3-Phosphatase</fullName>
    </submittedName>
</protein>
<dbReference type="InterPro" id="IPR014020">
    <property type="entry name" value="Tensin_C2-dom"/>
</dbReference>
<proteinExistence type="inferred from homology"/>
<feature type="compositionally biased region" description="Low complexity" evidence="6">
    <location>
        <begin position="736"/>
        <end position="747"/>
    </location>
</feature>
<dbReference type="GO" id="GO:0016314">
    <property type="term" value="F:phosphatidylinositol-3,4,5-trisphosphate 3-phosphatase activity"/>
    <property type="evidence" value="ECO:0000318"/>
    <property type="project" value="GO_Central"/>
</dbReference>
<accession>A0A1Y1HM14</accession>
<keyword evidence="3" id="KW-0378">Hydrolase</keyword>
<dbReference type="InterPro" id="IPR016130">
    <property type="entry name" value="Tyr_Pase_AS"/>
</dbReference>
<evidence type="ECO:0000259" key="8">
    <source>
        <dbReference type="PROSITE" id="PS51181"/>
    </source>
</evidence>
<feature type="compositionally biased region" description="Low complexity" evidence="6">
    <location>
        <begin position="140"/>
        <end position="151"/>
    </location>
</feature>
<dbReference type="PROSITE" id="PS51181">
    <property type="entry name" value="PPASE_TENSIN"/>
    <property type="match status" value="1"/>
</dbReference>
<feature type="compositionally biased region" description="Low complexity" evidence="6">
    <location>
        <begin position="43"/>
        <end position="63"/>
    </location>
</feature>
<organism evidence="10 11">
    <name type="scientific">Klebsormidium nitens</name>
    <name type="common">Green alga</name>
    <name type="synonym">Ulothrix nitens</name>
    <dbReference type="NCBI Taxonomy" id="105231"/>
    <lineage>
        <taxon>Eukaryota</taxon>
        <taxon>Viridiplantae</taxon>
        <taxon>Streptophyta</taxon>
        <taxon>Klebsormidiophyceae</taxon>
        <taxon>Klebsormidiales</taxon>
        <taxon>Klebsormidiaceae</taxon>
        <taxon>Klebsormidium</taxon>
    </lineage>
</organism>
<dbReference type="PANTHER" id="PTHR12305">
    <property type="entry name" value="PHOSPHATASE WITH HOMOLOGY TO TENSIN"/>
    <property type="match status" value="1"/>
</dbReference>
<keyword evidence="4" id="KW-0904">Protein phosphatase</keyword>
<feature type="compositionally biased region" description="Polar residues" evidence="6">
    <location>
        <begin position="689"/>
        <end position="698"/>
    </location>
</feature>
<dbReference type="PROSITE" id="PS50056">
    <property type="entry name" value="TYR_PHOSPHATASE_2"/>
    <property type="match status" value="1"/>
</dbReference>
<dbReference type="InterPro" id="IPR029021">
    <property type="entry name" value="Prot-tyrosine_phosphatase-like"/>
</dbReference>
<feature type="domain" description="Tyrosine specific protein phosphatases" evidence="7">
    <location>
        <begin position="308"/>
        <end position="365"/>
    </location>
</feature>
<dbReference type="SUPFAM" id="SSF52799">
    <property type="entry name" value="(Phosphotyrosine protein) phosphatases II"/>
    <property type="match status" value="1"/>
</dbReference>
<dbReference type="InterPro" id="IPR045101">
    <property type="entry name" value="PTP_PTEN"/>
</dbReference>
<keyword evidence="11" id="KW-1185">Reference proteome</keyword>
<dbReference type="CDD" id="cd14509">
    <property type="entry name" value="PTP_PTEN"/>
    <property type="match status" value="1"/>
</dbReference>
<reference evidence="10 11" key="1">
    <citation type="journal article" date="2014" name="Nat. Commun.">
        <title>Klebsormidium flaccidum genome reveals primary factors for plant terrestrial adaptation.</title>
        <authorList>
            <person name="Hori K."/>
            <person name="Maruyama F."/>
            <person name="Fujisawa T."/>
            <person name="Togashi T."/>
            <person name="Yamamoto N."/>
            <person name="Seo M."/>
            <person name="Sato S."/>
            <person name="Yamada T."/>
            <person name="Mori H."/>
            <person name="Tajima N."/>
            <person name="Moriyama T."/>
            <person name="Ikeuchi M."/>
            <person name="Watanabe M."/>
            <person name="Wada H."/>
            <person name="Kobayashi K."/>
            <person name="Saito M."/>
            <person name="Masuda T."/>
            <person name="Sasaki-Sekimoto Y."/>
            <person name="Mashiguchi K."/>
            <person name="Awai K."/>
            <person name="Shimojima M."/>
            <person name="Masuda S."/>
            <person name="Iwai M."/>
            <person name="Nobusawa T."/>
            <person name="Narise T."/>
            <person name="Kondo S."/>
            <person name="Saito H."/>
            <person name="Sato R."/>
            <person name="Murakawa M."/>
            <person name="Ihara Y."/>
            <person name="Oshima-Yamada Y."/>
            <person name="Ohtaka K."/>
            <person name="Satoh M."/>
            <person name="Sonobe K."/>
            <person name="Ishii M."/>
            <person name="Ohtani R."/>
            <person name="Kanamori-Sato M."/>
            <person name="Honoki R."/>
            <person name="Miyazaki D."/>
            <person name="Mochizuki H."/>
            <person name="Umetsu J."/>
            <person name="Higashi K."/>
            <person name="Shibata D."/>
            <person name="Kamiya Y."/>
            <person name="Sato N."/>
            <person name="Nakamura Y."/>
            <person name="Tabata S."/>
            <person name="Ida S."/>
            <person name="Kurokawa K."/>
            <person name="Ohta H."/>
        </authorList>
    </citation>
    <scope>NUCLEOTIDE SEQUENCE [LARGE SCALE GENOMIC DNA]</scope>
    <source>
        <strain evidence="10 11">NIES-2285</strain>
    </source>
</reference>
<dbReference type="InterPro" id="IPR000387">
    <property type="entry name" value="Tyr_Pase_dom"/>
</dbReference>
<name>A0A1Y1HM14_KLENI</name>
<dbReference type="OrthoDB" id="266663at2759"/>
<feature type="region of interest" description="Disordered" evidence="6">
    <location>
        <begin position="1"/>
        <end position="96"/>
    </location>
</feature>
<feature type="domain" description="Phosphatase tensin-type" evidence="8">
    <location>
        <begin position="212"/>
        <end position="391"/>
    </location>
</feature>
<feature type="compositionally biased region" description="Polar residues" evidence="6">
    <location>
        <begin position="711"/>
        <end position="731"/>
    </location>
</feature>
<evidence type="ECO:0000256" key="3">
    <source>
        <dbReference type="ARBA" id="ARBA00022801"/>
    </source>
</evidence>
<dbReference type="PANTHER" id="PTHR12305:SF96">
    <property type="entry name" value="PHOSPHATIDYLINOSITOL 3,4,5-TRISPHOSPHATE 3-PHOSPHATASE AND PROTEIN-TYROSINE-PHOSPHATASE PTEN2A"/>
    <property type="match status" value="1"/>
</dbReference>
<sequence length="858" mass="90189">MDPGQALSSGASELRPVSAAPAASGPAISVEGQSPSSEAALPESFSAGSAELSSSDQSESGLAKSESEKLHAGKTRPKVALPKAVSGQKEGSNKGTTLLDAGAQAFGSVRAVVAKNLAALQATRDAEKKVPNQTAKAEPSLTTTHSTQSTESELKGHATEGKSMTSSDASEKQSFGSGLNFASLGSRFQSLKQTAVKAVSQPVRHLVSQNKRRYMDGEYDLDLSYITENIIAMGFPAGDLSSGLFGYVEGFYRNHMEEVVRFLDAHHKGKCKIFNLCSERLYDSALFEGLVACFPFDDHNCPPLPLLKTFCDSAYDWLKRDMNNMVVVHCKAGKSRTGLMICCLLLYLKLFDSADEAIKFYNSKRCTDNLGLTLPSQIRYVHYFESILRNGGDTPAPEARILRGIRLHKCPYWIRPAISVLDHDGVIFSTKKHPRTKDLATDDLWHKAPRKGVMVFALPGERCVADLSGDFKVLFHDRHGDFYCWLNTSMIGTRQFLEAKDLDWFDKRRLPSPGFQVEVVVLDPATQAARAESNAAATTSEPDAPEPLAPRRLDGPTGFGTLTGSARGGPGEGTNAEAEKGSSKGSGKGGRLKTTKEREEDEVFGESEEEPSPRIAATSVPAHAPPLGTLTAHLTERGATPSSAVAEAPSQSVRETPPEKPGSALGTLPRPAPPTDAATPSATEPSSSVKTASDSGPSTAGPPAPQEAANGVTSVVPTSNLHHASPAQSSAPKVGASADSAAAVDTSASKDRKGDAGSSTQAEVSKSDIREPLGSSGAASVKPSVASSLLADDWEADVFGAEDASISRAPAASGGLDPGKTGAAALSSDFAKMAVAGSANASEFTLGDDDDFDSDEGF</sequence>
<dbReference type="EMBL" id="DF236984">
    <property type="protein sequence ID" value="GAQ79654.1"/>
    <property type="molecule type" value="Genomic_DNA"/>
</dbReference>
<dbReference type="InterPro" id="IPR029023">
    <property type="entry name" value="Tensin_phosphatase"/>
</dbReference>
<evidence type="ECO:0000313" key="11">
    <source>
        <dbReference type="Proteomes" id="UP000054558"/>
    </source>
</evidence>
<feature type="compositionally biased region" description="Polar residues" evidence="6">
    <location>
        <begin position="162"/>
        <end position="171"/>
    </location>
</feature>
<dbReference type="InterPro" id="IPR055183">
    <property type="entry name" value="PTEN2A/B_C2"/>
</dbReference>
<gene>
    <name evidence="10" type="ORF">KFL_000350110</name>
</gene>
<dbReference type="AlphaFoldDB" id="A0A1Y1HM14"/>
<feature type="region of interest" description="Disordered" evidence="6">
    <location>
        <begin position="123"/>
        <end position="171"/>
    </location>
</feature>
<evidence type="ECO:0000259" key="7">
    <source>
        <dbReference type="PROSITE" id="PS50056"/>
    </source>
</evidence>
<feature type="domain" description="C2 tensin-type" evidence="9">
    <location>
        <begin position="397"/>
        <end position="524"/>
    </location>
</feature>
<comment type="catalytic activity">
    <reaction evidence="1">
        <text>a 1,2-diacyl-sn-glycero-3-phospho-(1D-myo-inositol-3,4,5-trisphosphate) + H2O = a 1,2-diacyl-sn-glycero-3-phospho-(1D-myo-inositol-4,5-bisphosphate) + phosphate</text>
        <dbReference type="Rhea" id="RHEA:25017"/>
        <dbReference type="ChEBI" id="CHEBI:15377"/>
        <dbReference type="ChEBI" id="CHEBI:43474"/>
        <dbReference type="ChEBI" id="CHEBI:57836"/>
        <dbReference type="ChEBI" id="CHEBI:58456"/>
        <dbReference type="EC" id="3.1.3.67"/>
    </reaction>
</comment>
<dbReference type="Gene3D" id="3.90.190.10">
    <property type="entry name" value="Protein tyrosine phosphatase superfamily"/>
    <property type="match status" value="1"/>
</dbReference>
<feature type="compositionally biased region" description="Low complexity" evidence="6">
    <location>
        <begin position="16"/>
        <end position="29"/>
    </location>
</feature>
<feature type="compositionally biased region" description="Acidic residues" evidence="6">
    <location>
        <begin position="599"/>
        <end position="610"/>
    </location>
</feature>
<feature type="compositionally biased region" description="Low complexity" evidence="6">
    <location>
        <begin position="530"/>
        <end position="539"/>
    </location>
</feature>
<evidence type="ECO:0000256" key="2">
    <source>
        <dbReference type="ARBA" id="ARBA00007881"/>
    </source>
</evidence>
<evidence type="ECO:0000256" key="6">
    <source>
        <dbReference type="SAM" id="MobiDB-lite"/>
    </source>
</evidence>
<keyword evidence="5" id="KW-0443">Lipid metabolism</keyword>
<feature type="compositionally biased region" description="Low complexity" evidence="6">
    <location>
        <begin position="675"/>
        <end position="688"/>
    </location>
</feature>
<dbReference type="GO" id="GO:0004721">
    <property type="term" value="F:phosphoprotein phosphatase activity"/>
    <property type="evidence" value="ECO:0007669"/>
    <property type="project" value="UniProtKB-KW"/>
</dbReference>
<dbReference type="PROSITE" id="PS00383">
    <property type="entry name" value="TYR_PHOSPHATASE_1"/>
    <property type="match status" value="1"/>
</dbReference>
<dbReference type="STRING" id="105231.A0A1Y1HM14"/>
<dbReference type="SMART" id="SM01326">
    <property type="entry name" value="PTEN_C2"/>
    <property type="match status" value="1"/>
</dbReference>
<feature type="region of interest" description="Disordered" evidence="6">
    <location>
        <begin position="530"/>
        <end position="785"/>
    </location>
</feature>
<feature type="compositionally biased region" description="Polar residues" evidence="6">
    <location>
        <begin position="1"/>
        <end position="11"/>
    </location>
</feature>
<dbReference type="Proteomes" id="UP000054558">
    <property type="component" value="Unassembled WGS sequence"/>
</dbReference>
<comment type="similarity">
    <text evidence="2">Belongs to the PTEN phosphatase protein family.</text>
</comment>
<evidence type="ECO:0000259" key="9">
    <source>
        <dbReference type="PROSITE" id="PS51182"/>
    </source>
</evidence>
<dbReference type="Pfam" id="PF22918">
    <property type="entry name" value="PTEN2_C2"/>
    <property type="match status" value="1"/>
</dbReference>
<evidence type="ECO:0000256" key="5">
    <source>
        <dbReference type="ARBA" id="ARBA00023098"/>
    </source>
</evidence>
<evidence type="ECO:0000256" key="1">
    <source>
        <dbReference type="ARBA" id="ARBA00000536"/>
    </source>
</evidence>
<dbReference type="FunFam" id="3.90.190.10:FF:000053">
    <property type="entry name" value="Phosphatidylinositol 3,4,5-trisphosphate 3-phosphatase TPTE2"/>
    <property type="match status" value="1"/>
</dbReference>
<dbReference type="GO" id="GO:0005829">
    <property type="term" value="C:cytosol"/>
    <property type="evidence" value="ECO:0000318"/>
    <property type="project" value="GO_Central"/>
</dbReference>
<dbReference type="GO" id="GO:0006629">
    <property type="term" value="P:lipid metabolic process"/>
    <property type="evidence" value="ECO:0007669"/>
    <property type="project" value="UniProtKB-KW"/>
</dbReference>
<dbReference type="InterPro" id="IPR051281">
    <property type="entry name" value="Dual-spec_lipid-protein_phosph"/>
</dbReference>
<evidence type="ECO:0000313" key="10">
    <source>
        <dbReference type="EMBL" id="GAQ79654.1"/>
    </source>
</evidence>
<evidence type="ECO:0000256" key="4">
    <source>
        <dbReference type="ARBA" id="ARBA00022912"/>
    </source>
</evidence>